<dbReference type="Pfam" id="PF09832">
    <property type="entry name" value="DUF2059"/>
    <property type="match status" value="1"/>
</dbReference>
<dbReference type="InterPro" id="IPR018637">
    <property type="entry name" value="DUF2059"/>
</dbReference>
<reference evidence="3 4" key="1">
    <citation type="submission" date="2019-12" db="EMBL/GenBank/DDBJ databases">
        <authorList>
            <person name="Li J."/>
        </authorList>
    </citation>
    <scope>NUCLEOTIDE SEQUENCE [LARGE SCALE GENOMIC DNA]</scope>
    <source>
        <strain evidence="3 4">HL2-2</strain>
    </source>
</reference>
<evidence type="ECO:0000256" key="1">
    <source>
        <dbReference type="SAM" id="SignalP"/>
    </source>
</evidence>
<feature type="chain" id="PRO_5026917501" evidence="1">
    <location>
        <begin position="21"/>
        <end position="148"/>
    </location>
</feature>
<keyword evidence="1" id="KW-0732">Signal</keyword>
<organism evidence="3 4">
    <name type="scientific">Winogradskyella endarachnes</name>
    <dbReference type="NCBI Taxonomy" id="2681965"/>
    <lineage>
        <taxon>Bacteria</taxon>
        <taxon>Pseudomonadati</taxon>
        <taxon>Bacteroidota</taxon>
        <taxon>Flavobacteriia</taxon>
        <taxon>Flavobacteriales</taxon>
        <taxon>Flavobacteriaceae</taxon>
        <taxon>Winogradskyella</taxon>
    </lineage>
</organism>
<evidence type="ECO:0000313" key="3">
    <source>
        <dbReference type="EMBL" id="MUU78083.1"/>
    </source>
</evidence>
<evidence type="ECO:0000313" key="4">
    <source>
        <dbReference type="Proteomes" id="UP000478208"/>
    </source>
</evidence>
<protein>
    <submittedName>
        <fullName evidence="3">DUF2059 domain-containing protein</fullName>
    </submittedName>
</protein>
<sequence>MRKVLTVFSFLILFSTSAFGQTDTDYAKTLRKMFEVSGTEQTFQTVIKQMFTMFKQQYAAVDAETWKELENEFSKTSLDDLTVMLVPVYEKYMTEADLKELIKFYESPVGQKFAKSTPLITQESMQIGQQWGMAIGEKFAEKMKERGY</sequence>
<dbReference type="EMBL" id="WOWS01000002">
    <property type="protein sequence ID" value="MUU78083.1"/>
    <property type="molecule type" value="Genomic_DNA"/>
</dbReference>
<feature type="domain" description="DUF2059" evidence="2">
    <location>
        <begin position="79"/>
        <end position="136"/>
    </location>
</feature>
<dbReference type="RefSeq" id="WP_157362980.1">
    <property type="nucleotide sequence ID" value="NZ_WOWS01000002.1"/>
</dbReference>
<dbReference type="AlphaFoldDB" id="A0A6L6U772"/>
<evidence type="ECO:0000259" key="2">
    <source>
        <dbReference type="Pfam" id="PF09832"/>
    </source>
</evidence>
<accession>A0A6L6U772</accession>
<gene>
    <name evidence="3" type="ORF">GN138_06475</name>
</gene>
<name>A0A6L6U772_9FLAO</name>
<feature type="signal peptide" evidence="1">
    <location>
        <begin position="1"/>
        <end position="20"/>
    </location>
</feature>
<dbReference type="Proteomes" id="UP000478208">
    <property type="component" value="Unassembled WGS sequence"/>
</dbReference>
<proteinExistence type="predicted"/>
<keyword evidence="4" id="KW-1185">Reference proteome</keyword>
<comment type="caution">
    <text evidence="3">The sequence shown here is derived from an EMBL/GenBank/DDBJ whole genome shotgun (WGS) entry which is preliminary data.</text>
</comment>